<dbReference type="STRING" id="575540.Isop_0511"/>
<dbReference type="InterPro" id="IPR021127">
    <property type="entry name" value="CRISPR_associated_Cas2"/>
</dbReference>
<reference evidence="10 11" key="2">
    <citation type="journal article" date="2011" name="Stand. Genomic Sci.">
        <title>Complete genome sequence of Isosphaera pallida type strain (IS1B).</title>
        <authorList>
            <consortium name="US DOE Joint Genome Institute (JGI-PGF)"/>
            <person name="Goker M."/>
            <person name="Cleland D."/>
            <person name="Saunders E."/>
            <person name="Lapidus A."/>
            <person name="Nolan M."/>
            <person name="Lucas S."/>
            <person name="Hammon N."/>
            <person name="Deshpande S."/>
            <person name="Cheng J.F."/>
            <person name="Tapia R."/>
            <person name="Han C."/>
            <person name="Goodwin L."/>
            <person name="Pitluck S."/>
            <person name="Liolios K."/>
            <person name="Pagani I."/>
            <person name="Ivanova N."/>
            <person name="Mavromatis K."/>
            <person name="Pati A."/>
            <person name="Chen A."/>
            <person name="Palaniappan K."/>
            <person name="Land M."/>
            <person name="Hauser L."/>
            <person name="Chang Y.J."/>
            <person name="Jeffries C.D."/>
            <person name="Detter J.C."/>
            <person name="Beck B."/>
            <person name="Woyke T."/>
            <person name="Bristow J."/>
            <person name="Eisen J.A."/>
            <person name="Markowitz V."/>
            <person name="Hugenholtz P."/>
            <person name="Kyrpides N.C."/>
            <person name="Klenk H.P."/>
        </authorList>
    </citation>
    <scope>NUCLEOTIDE SEQUENCE [LARGE SCALE GENOMIC DNA]</scope>
    <source>
        <strain evidence="11">ATCC 43644 / DSM 9630 / IS1B</strain>
    </source>
</reference>
<evidence type="ECO:0000256" key="6">
    <source>
        <dbReference type="ARBA" id="ARBA00022801"/>
    </source>
</evidence>
<keyword evidence="7 9" id="KW-0460">Magnesium</keyword>
<dbReference type="eggNOG" id="COG1343">
    <property type="taxonomic scope" value="Bacteria"/>
</dbReference>
<dbReference type="AlphaFoldDB" id="E8QZH7"/>
<keyword evidence="4 9" id="KW-0479">Metal-binding</keyword>
<comment type="cofactor">
    <cofactor evidence="1 9">
        <name>Mg(2+)</name>
        <dbReference type="ChEBI" id="CHEBI:18420"/>
    </cofactor>
</comment>
<dbReference type="EMBL" id="CP002353">
    <property type="protein sequence ID" value="ADV61104.1"/>
    <property type="molecule type" value="Genomic_DNA"/>
</dbReference>
<comment type="function">
    <text evidence="9">CRISPR (clustered regularly interspaced short palindromic repeat), is an adaptive immune system that provides protection against mobile genetic elements (viruses, transposable elements and conjugative plasmids). CRISPR clusters contain sequences complementary to antecedent mobile elements and target invading nucleic acids. CRISPR clusters are transcribed and processed into CRISPR RNA (crRNA). Functions as a ssRNA-specific endoribonuclease. Involved in the integration of spacer DNA into the CRISPR cassette.</text>
</comment>
<evidence type="ECO:0000256" key="3">
    <source>
        <dbReference type="ARBA" id="ARBA00022722"/>
    </source>
</evidence>
<evidence type="ECO:0000313" key="10">
    <source>
        <dbReference type="EMBL" id="ADV61104.1"/>
    </source>
</evidence>
<keyword evidence="11" id="KW-1185">Reference proteome</keyword>
<dbReference type="NCBIfam" id="TIGR01573">
    <property type="entry name" value="cas2"/>
    <property type="match status" value="1"/>
</dbReference>
<dbReference type="OrthoDB" id="9798176at2"/>
<dbReference type="InterPro" id="IPR019199">
    <property type="entry name" value="Virulence_VapD/CRISPR_Cas2"/>
</dbReference>
<accession>E8QZH7</accession>
<organism evidence="10 11">
    <name type="scientific">Isosphaera pallida (strain ATCC 43644 / DSM 9630 / IS1B)</name>
    <dbReference type="NCBI Taxonomy" id="575540"/>
    <lineage>
        <taxon>Bacteria</taxon>
        <taxon>Pseudomonadati</taxon>
        <taxon>Planctomycetota</taxon>
        <taxon>Planctomycetia</taxon>
        <taxon>Isosphaerales</taxon>
        <taxon>Isosphaeraceae</taxon>
        <taxon>Isosphaera</taxon>
    </lineage>
</organism>
<comment type="similarity">
    <text evidence="2 9">Belongs to the CRISPR-associated endoribonuclease Cas2 protein family.</text>
</comment>
<dbReference type="GO" id="GO:0043571">
    <property type="term" value="P:maintenance of CRISPR repeat elements"/>
    <property type="evidence" value="ECO:0007669"/>
    <property type="project" value="UniProtKB-UniRule"/>
</dbReference>
<name>E8QZH7_ISOPI</name>
<keyword evidence="6 9" id="KW-0378">Hydrolase</keyword>
<feature type="binding site" evidence="9">
    <location>
        <position position="11"/>
    </location>
    <ligand>
        <name>Mg(2+)</name>
        <dbReference type="ChEBI" id="CHEBI:18420"/>
        <note>catalytic</note>
    </ligand>
</feature>
<dbReference type="InParanoid" id="E8QZH7"/>
<dbReference type="CDD" id="cd09725">
    <property type="entry name" value="Cas2_I_II_III"/>
    <property type="match status" value="1"/>
</dbReference>
<dbReference type="EC" id="3.1.-.-" evidence="9"/>
<evidence type="ECO:0000313" key="11">
    <source>
        <dbReference type="Proteomes" id="UP000008631"/>
    </source>
</evidence>
<evidence type="ECO:0000256" key="5">
    <source>
        <dbReference type="ARBA" id="ARBA00022759"/>
    </source>
</evidence>
<evidence type="ECO:0000256" key="2">
    <source>
        <dbReference type="ARBA" id="ARBA00009959"/>
    </source>
</evidence>
<evidence type="ECO:0000256" key="4">
    <source>
        <dbReference type="ARBA" id="ARBA00022723"/>
    </source>
</evidence>
<dbReference type="KEGG" id="ipa:Isop_0511"/>
<dbReference type="GO" id="GO:0046872">
    <property type="term" value="F:metal ion binding"/>
    <property type="evidence" value="ECO:0007669"/>
    <property type="project" value="UniProtKB-UniRule"/>
</dbReference>
<evidence type="ECO:0000256" key="1">
    <source>
        <dbReference type="ARBA" id="ARBA00001946"/>
    </source>
</evidence>
<dbReference type="HOGENOM" id="CLU_161124_3_1_0"/>
<evidence type="ECO:0000256" key="7">
    <source>
        <dbReference type="ARBA" id="ARBA00022842"/>
    </source>
</evidence>
<dbReference type="SUPFAM" id="SSF143430">
    <property type="entry name" value="TTP0101/SSO1404-like"/>
    <property type="match status" value="1"/>
</dbReference>
<dbReference type="GO" id="GO:0051607">
    <property type="term" value="P:defense response to virus"/>
    <property type="evidence" value="ECO:0007669"/>
    <property type="project" value="UniProtKB-UniRule"/>
</dbReference>
<evidence type="ECO:0000256" key="9">
    <source>
        <dbReference type="HAMAP-Rule" id="MF_01471"/>
    </source>
</evidence>
<keyword evidence="8 9" id="KW-0051">Antiviral defense</keyword>
<dbReference type="Proteomes" id="UP000008631">
    <property type="component" value="Chromosome"/>
</dbReference>
<dbReference type="HAMAP" id="MF_01471">
    <property type="entry name" value="Cas2"/>
    <property type="match status" value="1"/>
</dbReference>
<keyword evidence="3 9" id="KW-0540">Nuclease</keyword>
<dbReference type="GO" id="GO:0016787">
    <property type="term" value="F:hydrolase activity"/>
    <property type="evidence" value="ECO:0007669"/>
    <property type="project" value="UniProtKB-KW"/>
</dbReference>
<keyword evidence="5 9" id="KW-0255">Endonuclease</keyword>
<dbReference type="RefSeq" id="WP_013563393.1">
    <property type="nucleotide sequence ID" value="NC_014962.1"/>
</dbReference>
<evidence type="ECO:0000256" key="8">
    <source>
        <dbReference type="ARBA" id="ARBA00023118"/>
    </source>
</evidence>
<gene>
    <name evidence="9" type="primary">cas2</name>
    <name evidence="10" type="ordered locus">Isop_0511</name>
</gene>
<dbReference type="PANTHER" id="PTHR34405">
    <property type="entry name" value="CRISPR-ASSOCIATED ENDORIBONUCLEASE CAS2"/>
    <property type="match status" value="1"/>
</dbReference>
<dbReference type="GO" id="GO:0004521">
    <property type="term" value="F:RNA endonuclease activity"/>
    <property type="evidence" value="ECO:0007669"/>
    <property type="project" value="InterPro"/>
</dbReference>
<proteinExistence type="inferred from homology"/>
<sequence length="97" mass="11163">MSRRTYLVCYDICDPKRLRKVFQTLRDFGDHLQYSIFECRLTPIDLANCRRLLGDIIHHGEDQVLFVDLGPTEQRSDRVITALGLPYAPLDAPCVVV</sequence>
<reference key="1">
    <citation type="submission" date="2010-11" db="EMBL/GenBank/DDBJ databases">
        <title>The complete sequence of chromosome of Isophaera pallida ATCC 43644.</title>
        <authorList>
            <consortium name="US DOE Joint Genome Institute (JGI-PGF)"/>
            <person name="Lucas S."/>
            <person name="Copeland A."/>
            <person name="Lapidus A."/>
            <person name="Bruce D."/>
            <person name="Goodwin L."/>
            <person name="Pitluck S."/>
            <person name="Kyrpides N."/>
            <person name="Mavromatis K."/>
            <person name="Pagani I."/>
            <person name="Ivanova N."/>
            <person name="Saunders E."/>
            <person name="Brettin T."/>
            <person name="Detter J.C."/>
            <person name="Han C."/>
            <person name="Tapia R."/>
            <person name="Land M."/>
            <person name="Hauser L."/>
            <person name="Markowitz V."/>
            <person name="Cheng J.-F."/>
            <person name="Hugenholtz P."/>
            <person name="Woyke T."/>
            <person name="Wu D."/>
            <person name="Eisen J.A."/>
        </authorList>
    </citation>
    <scope>NUCLEOTIDE SEQUENCE</scope>
    <source>
        <strain>ATCC 43644</strain>
    </source>
</reference>
<comment type="subunit">
    <text evidence="9">Homodimer, forms a heterotetramer with a Cas1 homodimer.</text>
</comment>
<dbReference type="Gene3D" id="3.30.70.240">
    <property type="match status" value="1"/>
</dbReference>
<protein>
    <recommendedName>
        <fullName evidence="9">CRISPR-associated endoribonuclease Cas2</fullName>
        <ecNumber evidence="9">3.1.-.-</ecNumber>
    </recommendedName>
</protein>
<dbReference type="PANTHER" id="PTHR34405:SF3">
    <property type="entry name" value="CRISPR-ASSOCIATED ENDORIBONUCLEASE CAS2 3"/>
    <property type="match status" value="1"/>
</dbReference>
<dbReference type="Pfam" id="PF09827">
    <property type="entry name" value="CRISPR_Cas2"/>
    <property type="match status" value="1"/>
</dbReference>